<protein>
    <recommendedName>
        <fullName evidence="2">Amine oxidase domain-containing protein</fullName>
    </recommendedName>
</protein>
<dbReference type="Pfam" id="PF01593">
    <property type="entry name" value="Amino_oxidase"/>
    <property type="match status" value="1"/>
</dbReference>
<keyword evidence="4" id="KW-1185">Reference proteome</keyword>
<keyword evidence="1" id="KW-0732">Signal</keyword>
<reference evidence="3 4" key="1">
    <citation type="submission" date="2017-03" db="EMBL/GenBank/DDBJ databases">
        <title>Genome of the blue death feigning beetle - Asbolus verrucosus.</title>
        <authorList>
            <person name="Rider S.D."/>
        </authorList>
    </citation>
    <scope>NUCLEOTIDE SEQUENCE [LARGE SCALE GENOMIC DNA]</scope>
    <source>
        <strain evidence="3">Butters</strain>
        <tissue evidence="3">Head and leg muscle</tissue>
    </source>
</reference>
<dbReference type="InterPro" id="IPR050281">
    <property type="entry name" value="Flavin_monoamine_oxidase"/>
</dbReference>
<feature type="signal peptide" evidence="1">
    <location>
        <begin position="1"/>
        <end position="21"/>
    </location>
</feature>
<dbReference type="InterPro" id="IPR002937">
    <property type="entry name" value="Amino_oxidase"/>
</dbReference>
<comment type="caution">
    <text evidence="3">The sequence shown here is derived from an EMBL/GenBank/DDBJ whole genome shotgun (WGS) entry which is preliminary data.</text>
</comment>
<dbReference type="Gene3D" id="3.90.660.10">
    <property type="match status" value="1"/>
</dbReference>
<dbReference type="OrthoDB" id="5046242at2759"/>
<dbReference type="STRING" id="1661398.A0A482VDY2"/>
<dbReference type="EMBL" id="QDEB01112198">
    <property type="protein sequence ID" value="RZB41681.1"/>
    <property type="molecule type" value="Genomic_DNA"/>
</dbReference>
<sequence length="500" mass="56008">MYFPLFYLTLSSVCLCRFTFASDPSVIIIGAGPAGIAAAAKLLENSITNIKILEAENRIGGRINSVEFSESGKFVDLGAEYCHGQTNNIVYELVKDLNILEPISQDFSPALYYSNGSRLDSAFTEELQAVILGYDSHDSNYNTTGAAIGDIFLKKYNATIVKKYQNDNEKSKILKEALRLAEQVSLMIDGAFSWIDTSAVKHYERSEGHQLLVWKGRGYKTILEVLTKQHPDPKEKLPIDDKIFLNTQVSKITWSSNNEVVVKTLDNTTHVADHVIFTPSVGVLKEQRDALFDPSLSSPKLKAIEAIGIGGVMKIIMHFDNEWWRDEDVIFAFLWSKEDLSNVAREFPFGPIKNEISWLSAVTVMAKVPGNPGVLIAWLTGDFVPEIEQTPVETLKDGCNYLLNKFLGKDYNITTPDGILKSTWRSNSHFRGTYSYERAGCDKDNIRYQEDLAEPLKVQGKPVVLFAGEATNPVHYSTVHGAIETGYREAQRIINLYKKH</sequence>
<dbReference type="PANTHER" id="PTHR10742">
    <property type="entry name" value="FLAVIN MONOAMINE OXIDASE"/>
    <property type="match status" value="1"/>
</dbReference>
<name>A0A482VDY2_ASBVE</name>
<evidence type="ECO:0000313" key="3">
    <source>
        <dbReference type="EMBL" id="RZB41681.1"/>
    </source>
</evidence>
<dbReference type="Gene3D" id="3.50.50.60">
    <property type="entry name" value="FAD/NAD(P)-binding domain"/>
    <property type="match status" value="1"/>
</dbReference>
<dbReference type="SUPFAM" id="SSF54373">
    <property type="entry name" value="FAD-linked reductases, C-terminal domain"/>
    <property type="match status" value="1"/>
</dbReference>
<evidence type="ECO:0000259" key="2">
    <source>
        <dbReference type="Pfam" id="PF01593"/>
    </source>
</evidence>
<dbReference type="PRINTS" id="PR00419">
    <property type="entry name" value="ADXRDTASE"/>
</dbReference>
<dbReference type="InterPro" id="IPR036188">
    <property type="entry name" value="FAD/NAD-bd_sf"/>
</dbReference>
<dbReference type="AlphaFoldDB" id="A0A482VDY2"/>
<dbReference type="GO" id="GO:0046592">
    <property type="term" value="F:polyamine oxidase activity"/>
    <property type="evidence" value="ECO:0007669"/>
    <property type="project" value="TreeGrafter"/>
</dbReference>
<feature type="chain" id="PRO_5019765258" description="Amine oxidase domain-containing protein" evidence="1">
    <location>
        <begin position="22"/>
        <end position="500"/>
    </location>
</feature>
<dbReference type="SUPFAM" id="SSF51905">
    <property type="entry name" value="FAD/NAD(P)-binding domain"/>
    <property type="match status" value="1"/>
</dbReference>
<evidence type="ECO:0000313" key="4">
    <source>
        <dbReference type="Proteomes" id="UP000292052"/>
    </source>
</evidence>
<organism evidence="3 4">
    <name type="scientific">Asbolus verrucosus</name>
    <name type="common">Desert ironclad beetle</name>
    <dbReference type="NCBI Taxonomy" id="1661398"/>
    <lineage>
        <taxon>Eukaryota</taxon>
        <taxon>Metazoa</taxon>
        <taxon>Ecdysozoa</taxon>
        <taxon>Arthropoda</taxon>
        <taxon>Hexapoda</taxon>
        <taxon>Insecta</taxon>
        <taxon>Pterygota</taxon>
        <taxon>Neoptera</taxon>
        <taxon>Endopterygota</taxon>
        <taxon>Coleoptera</taxon>
        <taxon>Polyphaga</taxon>
        <taxon>Cucujiformia</taxon>
        <taxon>Tenebrionidae</taxon>
        <taxon>Pimeliinae</taxon>
        <taxon>Asbolus</taxon>
    </lineage>
</organism>
<accession>A0A482VDY2</accession>
<evidence type="ECO:0000256" key="1">
    <source>
        <dbReference type="SAM" id="SignalP"/>
    </source>
</evidence>
<gene>
    <name evidence="3" type="ORF">BDFB_007270</name>
</gene>
<dbReference type="PANTHER" id="PTHR10742:SF398">
    <property type="entry name" value="AMINE OXIDASE DOMAIN-CONTAINING PROTEIN-RELATED"/>
    <property type="match status" value="1"/>
</dbReference>
<feature type="domain" description="Amine oxidase" evidence="2">
    <location>
        <begin position="34"/>
        <end position="494"/>
    </location>
</feature>
<proteinExistence type="predicted"/>
<dbReference type="Proteomes" id="UP000292052">
    <property type="component" value="Unassembled WGS sequence"/>
</dbReference>